<keyword evidence="2" id="KW-0378">Hydrolase</keyword>
<keyword evidence="2" id="KW-0540">Nuclease</keyword>
<gene>
    <name evidence="2" type="ORF">LNP07_06200</name>
</gene>
<dbReference type="GO" id="GO:0004519">
    <property type="term" value="F:endonuclease activity"/>
    <property type="evidence" value="ECO:0007669"/>
    <property type="project" value="UniProtKB-KW"/>
</dbReference>
<dbReference type="InterPro" id="IPR044929">
    <property type="entry name" value="DNA/RNA_non-sp_Endonuclease_sf"/>
</dbReference>
<protein>
    <submittedName>
        <fullName evidence="2">DNA/RNA non-specific endonuclease</fullName>
    </submittedName>
</protein>
<organism evidence="2 3">
    <name type="scientific">Apilactobacillus xinyiensis</name>
    <dbReference type="NCBI Taxonomy" id="2841032"/>
    <lineage>
        <taxon>Bacteria</taxon>
        <taxon>Bacillati</taxon>
        <taxon>Bacillota</taxon>
        <taxon>Bacilli</taxon>
        <taxon>Lactobacillales</taxon>
        <taxon>Lactobacillaceae</taxon>
        <taxon>Apilactobacillus</taxon>
    </lineage>
</organism>
<dbReference type="EMBL" id="JAJIAO010000007">
    <property type="protein sequence ID" value="MCK8625104.1"/>
    <property type="molecule type" value="Genomic_DNA"/>
</dbReference>
<dbReference type="RefSeq" id="WP_248601877.1">
    <property type="nucleotide sequence ID" value="NZ_JAJIAO010000007.1"/>
</dbReference>
<reference evidence="2 3" key="1">
    <citation type="submission" date="2021-11" db="EMBL/GenBank/DDBJ databases">
        <title>Comparative genomics of bee honey and flower isolates.</title>
        <authorList>
            <person name="Bechtner J.D."/>
            <person name="Gallus M.K."/>
            <person name="Ehrmann M."/>
        </authorList>
    </citation>
    <scope>NUCLEOTIDE SEQUENCE [LARGE SCALE GENOMIC DNA]</scope>
    <source>
        <strain evidence="2 3">M161</strain>
    </source>
</reference>
<name>A0ABT0I2Y8_9LACO</name>
<dbReference type="Proteomes" id="UP001522905">
    <property type="component" value="Unassembled WGS sequence"/>
</dbReference>
<feature type="domain" description="Type VII secretion system protein EssD-like" evidence="1">
    <location>
        <begin position="129"/>
        <end position="258"/>
    </location>
</feature>
<evidence type="ECO:0000313" key="2">
    <source>
        <dbReference type="EMBL" id="MCK8625104.1"/>
    </source>
</evidence>
<dbReference type="InterPro" id="IPR044927">
    <property type="entry name" value="Endonuclea_NS_2"/>
</dbReference>
<accession>A0ABT0I2Y8</accession>
<sequence length="289" mass="32989">MKKIKYILAILTVLIGIGVSNPLVQAETYVYTTQTGKHYFYNAHDRGLSHAKKVYHEPLSKAKARGLTLSATEQHTAKHKHRVVVRKMKVKRIKRIHAKTGNKKLLDNHQITLINHNHPNFKKTDLTLKHGAWAKYGHLDHLNRATAANAMLNKSLMPKVKREPLYVDPTAWHNKRTNGGWLYNRSHLIGYQFTGQNNNLRNLITGTRALNNPGMSSYENQVAAYLRMNKHHYVRYAVIPHFKGDNLLASGVQMMAQSIGNNDVHFNIYIKNEEPGFILNYKNGTSRVG</sequence>
<keyword evidence="3" id="KW-1185">Reference proteome</keyword>
<keyword evidence="2" id="KW-0255">Endonuclease</keyword>
<evidence type="ECO:0000259" key="1">
    <source>
        <dbReference type="Pfam" id="PF13930"/>
    </source>
</evidence>
<dbReference type="Gene3D" id="3.40.570.10">
    <property type="entry name" value="Extracellular Endonuclease, subunit A"/>
    <property type="match status" value="1"/>
</dbReference>
<dbReference type="Pfam" id="PF13930">
    <property type="entry name" value="Endonuclea_NS_2"/>
    <property type="match status" value="1"/>
</dbReference>
<comment type="caution">
    <text evidence="2">The sequence shown here is derived from an EMBL/GenBank/DDBJ whole genome shotgun (WGS) entry which is preliminary data.</text>
</comment>
<proteinExistence type="predicted"/>
<evidence type="ECO:0000313" key="3">
    <source>
        <dbReference type="Proteomes" id="UP001522905"/>
    </source>
</evidence>